<evidence type="ECO:0000313" key="2">
    <source>
        <dbReference type="EMBL" id="TFY57389.1"/>
    </source>
</evidence>
<comment type="caution">
    <text evidence="2">The sequence shown here is derived from an EMBL/GenBank/DDBJ whole genome shotgun (WGS) entry which is preliminary data.</text>
</comment>
<keyword evidence="3" id="KW-1185">Reference proteome</keyword>
<evidence type="ECO:0000256" key="1">
    <source>
        <dbReference type="SAM" id="MobiDB-lite"/>
    </source>
</evidence>
<evidence type="ECO:0000313" key="3">
    <source>
        <dbReference type="Proteomes" id="UP000298327"/>
    </source>
</evidence>
<feature type="region of interest" description="Disordered" evidence="1">
    <location>
        <begin position="21"/>
        <end position="80"/>
    </location>
</feature>
<gene>
    <name evidence="2" type="ORF">EVG20_g8570</name>
</gene>
<feature type="compositionally biased region" description="Pro residues" evidence="1">
    <location>
        <begin position="25"/>
        <end position="36"/>
    </location>
</feature>
<dbReference type="AlphaFoldDB" id="A0A4Y9Y977"/>
<proteinExistence type="predicted"/>
<dbReference type="Proteomes" id="UP000298327">
    <property type="component" value="Unassembled WGS sequence"/>
</dbReference>
<name>A0A4Y9Y977_9AGAM</name>
<sequence length="315" mass="34174">MPNTPSLPLFDNEELIALASDFDPNAPPSFHSPPPSDMHTLAWVSGLASPADAVETDDSDEPTDFDDSWDGSDDGGDSPATSVALLMEEDEDEDEDEHLEGQFFPAFGHMHGGAGVPNYTGVQLPPLLGLADREPDTRNLPGLRELASLPSSSHHQHRGPYTLILLSPSLRLLHPGLVSFSFLSTIYGSISDPQFVIITRIYITSYDYLVPPTRGWKVEARGDSAGGDDIGDESENLAIITSPLQAGSWSAVPCFRKWKVNIGPDTPRMSSAMAGPCCIFLEYGLGDEHKQRRDTWKSVTVEDDDGVSEVLGRPL</sequence>
<protein>
    <submittedName>
        <fullName evidence="2">Uncharacterized protein</fullName>
    </submittedName>
</protein>
<organism evidence="2 3">
    <name type="scientific">Dentipellis fragilis</name>
    <dbReference type="NCBI Taxonomy" id="205917"/>
    <lineage>
        <taxon>Eukaryota</taxon>
        <taxon>Fungi</taxon>
        <taxon>Dikarya</taxon>
        <taxon>Basidiomycota</taxon>
        <taxon>Agaricomycotina</taxon>
        <taxon>Agaricomycetes</taxon>
        <taxon>Russulales</taxon>
        <taxon>Hericiaceae</taxon>
        <taxon>Dentipellis</taxon>
    </lineage>
</organism>
<reference evidence="2 3" key="1">
    <citation type="submission" date="2019-02" db="EMBL/GenBank/DDBJ databases">
        <title>Genome sequencing of the rare red list fungi Dentipellis fragilis.</title>
        <authorList>
            <person name="Buettner E."/>
            <person name="Kellner H."/>
        </authorList>
    </citation>
    <scope>NUCLEOTIDE SEQUENCE [LARGE SCALE GENOMIC DNA]</scope>
    <source>
        <strain evidence="2 3">DSM 105465</strain>
    </source>
</reference>
<feature type="compositionally biased region" description="Acidic residues" evidence="1">
    <location>
        <begin position="54"/>
        <end position="76"/>
    </location>
</feature>
<dbReference type="EMBL" id="SEOQ01000754">
    <property type="protein sequence ID" value="TFY57389.1"/>
    <property type="molecule type" value="Genomic_DNA"/>
</dbReference>
<accession>A0A4Y9Y977</accession>